<gene>
    <name evidence="13" type="ORF">IEQ34_026592</name>
</gene>
<dbReference type="PRINTS" id="PR00031">
    <property type="entry name" value="HTHREPRESSR"/>
</dbReference>
<dbReference type="PROSITE" id="PS00027">
    <property type="entry name" value="HOMEOBOX_1"/>
    <property type="match status" value="1"/>
</dbReference>
<dbReference type="GO" id="GO:0045893">
    <property type="term" value="P:positive regulation of DNA-templated transcription"/>
    <property type="evidence" value="ECO:0007669"/>
    <property type="project" value="TreeGrafter"/>
</dbReference>
<evidence type="ECO:0000259" key="12">
    <source>
        <dbReference type="PROSITE" id="PS50071"/>
    </source>
</evidence>
<keyword evidence="11" id="KW-0175">Coiled coil</keyword>
<dbReference type="InterPro" id="IPR017970">
    <property type="entry name" value="Homeobox_CS"/>
</dbReference>
<dbReference type="InterPro" id="IPR009057">
    <property type="entry name" value="Homeodomain-like_sf"/>
</dbReference>
<comment type="function">
    <text evidence="10">Transcription factor.</text>
</comment>
<sequence>MDSGRLIFDSSPSHGGHMLILGGSGSPLFRGIHFSSNPAIFIGLFLGFTLFVWNSCEFGLGSDEGTRSMLSLEEGANKRRPFFTTAEELLEEEYYDEQLPEKKRRLTPEQVHLLERSFEAENKLEPEKKSELAKKLGLQPRQVAVWFQNRRARWKTKQLERDYERLKASYDALLADHDTLLKDNDCLRSQVISLTEKLREKELEVAVKELDSDIEKTAIEGQPSPPSMEMLATLQQRGGDRLSSGSRGSTVLDSQGAAALQVADSSGDSYFQESLIEGGAGGCIEQVDCGVGSEEDGCTSDDGCSYLPGDIFQNASHADNWWVWS</sequence>
<evidence type="ECO:0000256" key="6">
    <source>
        <dbReference type="ARBA" id="ARBA00023242"/>
    </source>
</evidence>
<evidence type="ECO:0000256" key="9">
    <source>
        <dbReference type="RuleBase" id="RU000682"/>
    </source>
</evidence>
<dbReference type="CDD" id="cd00086">
    <property type="entry name" value="homeodomain"/>
    <property type="match status" value="1"/>
</dbReference>
<organism evidence="13 14">
    <name type="scientific">Dendrobium chrysotoxum</name>
    <name type="common">Orchid</name>
    <dbReference type="NCBI Taxonomy" id="161865"/>
    <lineage>
        <taxon>Eukaryota</taxon>
        <taxon>Viridiplantae</taxon>
        <taxon>Streptophyta</taxon>
        <taxon>Embryophyta</taxon>
        <taxon>Tracheophyta</taxon>
        <taxon>Spermatophyta</taxon>
        <taxon>Magnoliopsida</taxon>
        <taxon>Liliopsida</taxon>
        <taxon>Asparagales</taxon>
        <taxon>Orchidaceae</taxon>
        <taxon>Epidendroideae</taxon>
        <taxon>Malaxideae</taxon>
        <taxon>Dendrobiinae</taxon>
        <taxon>Dendrobium</taxon>
    </lineage>
</organism>
<dbReference type="InterPro" id="IPR000047">
    <property type="entry name" value="HTH_motif"/>
</dbReference>
<evidence type="ECO:0000256" key="8">
    <source>
        <dbReference type="PROSITE-ProRule" id="PRU00108"/>
    </source>
</evidence>
<evidence type="ECO:0000256" key="11">
    <source>
        <dbReference type="SAM" id="Coils"/>
    </source>
</evidence>
<dbReference type="Proteomes" id="UP000775213">
    <property type="component" value="Unassembled WGS sequence"/>
</dbReference>
<keyword evidence="5 10" id="KW-0804">Transcription</keyword>
<comment type="subcellular location">
    <subcellularLocation>
        <location evidence="1 8 9">Nucleus</location>
    </subcellularLocation>
</comment>
<keyword evidence="2 10" id="KW-0805">Transcription regulation</keyword>
<dbReference type="AlphaFoldDB" id="A0AAV7FLR1"/>
<evidence type="ECO:0000256" key="3">
    <source>
        <dbReference type="ARBA" id="ARBA00023125"/>
    </source>
</evidence>
<dbReference type="Pfam" id="PF00046">
    <property type="entry name" value="Homeodomain"/>
    <property type="match status" value="1"/>
</dbReference>
<dbReference type="GO" id="GO:0005634">
    <property type="term" value="C:nucleus"/>
    <property type="evidence" value="ECO:0007669"/>
    <property type="project" value="UniProtKB-SubCell"/>
</dbReference>
<keyword evidence="3 8" id="KW-0238">DNA-binding</keyword>
<dbReference type="GO" id="GO:0000981">
    <property type="term" value="F:DNA-binding transcription factor activity, RNA polymerase II-specific"/>
    <property type="evidence" value="ECO:0007669"/>
    <property type="project" value="UniProtKB-UniRule"/>
</dbReference>
<dbReference type="FunFam" id="1.10.10.60:FF:000159">
    <property type="entry name" value="Homeobox-leucine zipper protein HAT5"/>
    <property type="match status" value="1"/>
</dbReference>
<feature type="DNA-binding region" description="Homeobox" evidence="8">
    <location>
        <begin position="99"/>
        <end position="158"/>
    </location>
</feature>
<dbReference type="Pfam" id="PF02183">
    <property type="entry name" value="HALZ"/>
    <property type="match status" value="1"/>
</dbReference>
<feature type="coiled-coil region" evidence="11">
    <location>
        <begin position="149"/>
        <end position="204"/>
    </location>
</feature>
<evidence type="ECO:0000256" key="7">
    <source>
        <dbReference type="ARBA" id="ARBA00025748"/>
    </source>
</evidence>
<dbReference type="InterPro" id="IPR001356">
    <property type="entry name" value="HD"/>
</dbReference>
<evidence type="ECO:0000256" key="5">
    <source>
        <dbReference type="ARBA" id="ARBA00023163"/>
    </source>
</evidence>
<dbReference type="Gene3D" id="1.10.10.60">
    <property type="entry name" value="Homeodomain-like"/>
    <property type="match status" value="1"/>
</dbReference>
<dbReference type="PROSITE" id="PS50071">
    <property type="entry name" value="HOMEOBOX_2"/>
    <property type="match status" value="1"/>
</dbReference>
<accession>A0AAV7FLR1</accession>
<evidence type="ECO:0000313" key="14">
    <source>
        <dbReference type="Proteomes" id="UP000775213"/>
    </source>
</evidence>
<dbReference type="GO" id="GO:0043565">
    <property type="term" value="F:sequence-specific DNA binding"/>
    <property type="evidence" value="ECO:0007669"/>
    <property type="project" value="InterPro"/>
</dbReference>
<dbReference type="PANTHER" id="PTHR24326:SF497">
    <property type="entry name" value="HOMEOBOX-LEUCINE ZIPPER PROTEIN HAT5"/>
    <property type="match status" value="1"/>
</dbReference>
<protein>
    <recommendedName>
        <fullName evidence="10">Homeobox-leucine zipper protein</fullName>
    </recommendedName>
    <alternativeName>
        <fullName evidence="10">HD-ZIP protein</fullName>
    </alternativeName>
    <alternativeName>
        <fullName evidence="10">Homeodomain transcription factor</fullName>
    </alternativeName>
</protein>
<comment type="caution">
    <text evidence="13">The sequence shown here is derived from an EMBL/GenBank/DDBJ whole genome shotgun (WGS) entry which is preliminary data.</text>
</comment>
<reference evidence="13 14" key="1">
    <citation type="journal article" date="2021" name="Hortic Res">
        <title>Chromosome-scale assembly of the Dendrobium chrysotoxum genome enhances the understanding of orchid evolution.</title>
        <authorList>
            <person name="Zhang Y."/>
            <person name="Zhang G.Q."/>
            <person name="Zhang D."/>
            <person name="Liu X.D."/>
            <person name="Xu X.Y."/>
            <person name="Sun W.H."/>
            <person name="Yu X."/>
            <person name="Zhu X."/>
            <person name="Wang Z.W."/>
            <person name="Zhao X."/>
            <person name="Zhong W.Y."/>
            <person name="Chen H."/>
            <person name="Yin W.L."/>
            <person name="Huang T."/>
            <person name="Niu S.C."/>
            <person name="Liu Z.J."/>
        </authorList>
    </citation>
    <scope>NUCLEOTIDE SEQUENCE [LARGE SCALE GENOMIC DNA]</scope>
    <source>
        <strain evidence="13">Lindl</strain>
    </source>
</reference>
<dbReference type="EMBL" id="JAGFBR010000767">
    <property type="protein sequence ID" value="KAH0435511.1"/>
    <property type="molecule type" value="Genomic_DNA"/>
</dbReference>
<name>A0AAV7FLR1_DENCH</name>
<evidence type="ECO:0000256" key="1">
    <source>
        <dbReference type="ARBA" id="ARBA00004123"/>
    </source>
</evidence>
<keyword evidence="4 8" id="KW-0371">Homeobox</keyword>
<comment type="similarity">
    <text evidence="7 10">Belongs to the HD-ZIP homeobox family. Class I subfamily.</text>
</comment>
<evidence type="ECO:0000256" key="2">
    <source>
        <dbReference type="ARBA" id="ARBA00023015"/>
    </source>
</evidence>
<keyword evidence="6 8" id="KW-0539">Nucleus</keyword>
<feature type="domain" description="Homeobox" evidence="12">
    <location>
        <begin position="97"/>
        <end position="157"/>
    </location>
</feature>
<proteinExistence type="inferred from homology"/>
<dbReference type="SUPFAM" id="SSF46689">
    <property type="entry name" value="Homeodomain-like"/>
    <property type="match status" value="1"/>
</dbReference>
<evidence type="ECO:0000313" key="13">
    <source>
        <dbReference type="EMBL" id="KAH0435511.1"/>
    </source>
</evidence>
<dbReference type="PANTHER" id="PTHR24326">
    <property type="entry name" value="HOMEOBOX-LEUCINE ZIPPER PROTEIN"/>
    <property type="match status" value="1"/>
</dbReference>
<keyword evidence="14" id="KW-1185">Reference proteome</keyword>
<dbReference type="SMART" id="SM00389">
    <property type="entry name" value="HOX"/>
    <property type="match status" value="1"/>
</dbReference>
<evidence type="ECO:0000256" key="4">
    <source>
        <dbReference type="ARBA" id="ARBA00023155"/>
    </source>
</evidence>
<dbReference type="InterPro" id="IPR003106">
    <property type="entry name" value="Leu_zip_homeo"/>
</dbReference>
<dbReference type="InterPro" id="IPR045224">
    <property type="entry name" value="HDZip_class_I_plant"/>
</dbReference>
<dbReference type="GO" id="GO:0042802">
    <property type="term" value="F:identical protein binding"/>
    <property type="evidence" value="ECO:0007669"/>
    <property type="project" value="UniProtKB-ARBA"/>
</dbReference>
<evidence type="ECO:0000256" key="10">
    <source>
        <dbReference type="RuleBase" id="RU369038"/>
    </source>
</evidence>